<keyword evidence="9 11" id="KW-0238">DNA-binding</keyword>
<reference evidence="15 16" key="1">
    <citation type="journal article" date="2014" name="Genome Announc.">
        <title>Draft Genome Sequences of Two Vibrionaceae Species, Vibrio ponticus C121 and Photobacterium aphoticum C119, Isolated as Coral Reef Microbiota.</title>
        <authorList>
            <person name="Al-saari N."/>
            <person name="Meirelles P.M."/>
            <person name="Mino S."/>
            <person name="Suda W."/>
            <person name="Oshima K."/>
            <person name="Hattori M."/>
            <person name="Ohkuma M."/>
            <person name="Thompson F.L."/>
            <person name="Gomez-Gil B."/>
            <person name="Sawabe T."/>
            <person name="Sawabe T."/>
        </authorList>
    </citation>
    <scope>NUCLEOTIDE SEQUENCE [LARGE SCALE GENOMIC DNA]</scope>
    <source>
        <strain evidence="15 16">JCM 19237</strain>
    </source>
</reference>
<evidence type="ECO:0000256" key="11">
    <source>
        <dbReference type="HAMAP-Rule" id="MF_01498"/>
    </source>
</evidence>
<evidence type="ECO:0000256" key="2">
    <source>
        <dbReference type="ARBA" id="ARBA00022741"/>
    </source>
</evidence>
<evidence type="ECO:0000313" key="15">
    <source>
        <dbReference type="EMBL" id="GAL06073.1"/>
    </source>
</evidence>
<dbReference type="HAMAP" id="MF_01498">
    <property type="entry name" value="RadA_bact"/>
    <property type="match status" value="1"/>
</dbReference>
<dbReference type="GO" id="GO:0005524">
    <property type="term" value="F:ATP binding"/>
    <property type="evidence" value="ECO:0007669"/>
    <property type="project" value="UniProtKB-UniRule"/>
</dbReference>
<comment type="domain">
    <text evidence="11">The middle region has homology to RecA with ATPase motifs including the RadA KNRFG motif, while the C-terminus is homologous to Lon protease.</text>
</comment>
<dbReference type="PANTHER" id="PTHR32472:SF10">
    <property type="entry name" value="DNA REPAIR PROTEIN RADA-LIKE PROTEIN"/>
    <property type="match status" value="1"/>
</dbReference>
<dbReference type="PROSITE" id="PS50162">
    <property type="entry name" value="RECA_2"/>
    <property type="match status" value="1"/>
</dbReference>
<feature type="binding site" evidence="11">
    <location>
        <begin position="108"/>
        <end position="115"/>
    </location>
    <ligand>
        <name>ATP</name>
        <dbReference type="ChEBI" id="CHEBI:30616"/>
    </ligand>
</feature>
<dbReference type="InterPro" id="IPR020568">
    <property type="entry name" value="Ribosomal_Su5_D2-typ_SF"/>
</dbReference>
<dbReference type="Pfam" id="PF18073">
    <property type="entry name" value="Zn_ribbon_LapB"/>
    <property type="match status" value="1"/>
</dbReference>
<evidence type="ECO:0000256" key="8">
    <source>
        <dbReference type="ARBA" id="ARBA00023016"/>
    </source>
</evidence>
<keyword evidence="5" id="KW-0378">Hydrolase</keyword>
<proteinExistence type="inferred from homology"/>
<keyword evidence="10 11" id="KW-0234">DNA repair</keyword>
<comment type="similarity">
    <text evidence="11 13">Belongs to the RecA family. RadA subfamily.</text>
</comment>
<dbReference type="STRING" id="754436.JCM19237_1713"/>
<keyword evidence="2 11" id="KW-0547">Nucleotide-binding</keyword>
<dbReference type="InterPro" id="IPR020588">
    <property type="entry name" value="RecA_ATP-bd"/>
</dbReference>
<dbReference type="InterPro" id="IPR004504">
    <property type="entry name" value="DNA_repair_RadA"/>
</dbReference>
<name>A0A090QV01_9GAMM</name>
<dbReference type="SUPFAM" id="SSF52540">
    <property type="entry name" value="P-loop containing nucleoside triphosphate hydrolases"/>
    <property type="match status" value="1"/>
</dbReference>
<dbReference type="InterPro" id="IPR014721">
    <property type="entry name" value="Ribsml_uS5_D2-typ_fold_subgr"/>
</dbReference>
<evidence type="ECO:0000256" key="12">
    <source>
        <dbReference type="NCBIfam" id="TIGR00416"/>
    </source>
</evidence>
<feature type="region of interest" description="Lon-protease-like" evidence="11">
    <location>
        <begin position="364"/>
        <end position="471"/>
    </location>
</feature>
<dbReference type="Proteomes" id="UP000029227">
    <property type="component" value="Unassembled WGS sequence"/>
</dbReference>
<dbReference type="PANTHER" id="PTHR32472">
    <property type="entry name" value="DNA REPAIR PROTEIN RADA"/>
    <property type="match status" value="1"/>
</dbReference>
<dbReference type="InterPro" id="IPR003593">
    <property type="entry name" value="AAA+_ATPase"/>
</dbReference>
<evidence type="ECO:0000256" key="5">
    <source>
        <dbReference type="ARBA" id="ARBA00022801"/>
    </source>
</evidence>
<keyword evidence="4 13" id="KW-0863">Zinc-finger</keyword>
<dbReference type="Gene3D" id="3.30.230.10">
    <property type="match status" value="1"/>
</dbReference>
<accession>A0A090QV01</accession>
<evidence type="ECO:0000259" key="14">
    <source>
        <dbReference type="PROSITE" id="PS50162"/>
    </source>
</evidence>
<dbReference type="EMBL" id="BBMN01000009">
    <property type="protein sequence ID" value="GAL06073.1"/>
    <property type="molecule type" value="Genomic_DNA"/>
</dbReference>
<gene>
    <name evidence="11" type="primary">radA</name>
    <name evidence="15" type="ORF">JCM19237_1713</name>
</gene>
<sequence>MKGIGAIMAKTKRAYVCSDCGADFPRWQGQCSACAAWNTITEFTVPKTRAAVGGAASAASSYAGATTKVQKLSDVESKDLPRYSSGISELDRVFGGGIVPGSVLLLCGDPGAGKSTLLLQSIGAVAGSKTVLYVSGEESIHQISQRAQRLGTPNIDKIHVVAETSVEQILHHVTEQKVEFVIIDSIQTMTVAHNDSAAGSPSQVKESAAALTRFAKTEGVTFMIVGHINKDSNVAGPMQLIHIVDGLFALSSTADEKFRVLRTSKNRFGADSESCFFAMTETGMKQVKNPSAIFLSRSDKNHAGSTCTTLWEGTRPLLVEIQALCNNSVTENPRRLTVGYDGNRLAMSIAVLARHGGVMLSDMDIFVNCVGGIKIEETSADLAVLLSIFSSFKSAPIPQDVLVFGEIGLNGDIRPAANGVERIREAAKQGFTRAIVPKANASRQINGIEIIAVEDLQEALTAFDRVAHTTA</sequence>
<dbReference type="PRINTS" id="PR01874">
    <property type="entry name" value="DNAREPAIRADA"/>
</dbReference>
<feature type="domain" description="RecA family profile 1" evidence="14">
    <location>
        <begin position="79"/>
        <end position="228"/>
    </location>
</feature>
<dbReference type="GO" id="GO:0016787">
    <property type="term" value="F:hydrolase activity"/>
    <property type="evidence" value="ECO:0007669"/>
    <property type="project" value="UniProtKB-KW"/>
</dbReference>
<evidence type="ECO:0000256" key="1">
    <source>
        <dbReference type="ARBA" id="ARBA00022723"/>
    </source>
</evidence>
<comment type="function">
    <text evidence="13">DNA-dependent ATPase involved in processing of recombination intermediates, plays a role in repairing DNA breaks. Stimulates the branch migration of RecA-mediated strand transfer reactions, allowing the 3' invading strand to extend heteroduplex DNA faster. Binds ssDNA in the presence of ADP but not other nucleotides, has ATPase activity that is stimulated by ssDNA and various branched DNA structures, but inhibited by SSB. Does not have RecA's homology-searching function.</text>
</comment>
<keyword evidence="1 11" id="KW-0479">Metal-binding</keyword>
<dbReference type="Gene3D" id="3.40.50.300">
    <property type="entry name" value="P-loop containing nucleotide triphosphate hydrolases"/>
    <property type="match status" value="1"/>
</dbReference>
<comment type="function">
    <text evidence="11">Plays a role in repairing double-strand DNA breaks, probably involving stabilizing or processing branched DNA or blocked replication forks.</text>
</comment>
<evidence type="ECO:0000256" key="4">
    <source>
        <dbReference type="ARBA" id="ARBA00022771"/>
    </source>
</evidence>
<dbReference type="SMART" id="SM00382">
    <property type="entry name" value="AAA"/>
    <property type="match status" value="1"/>
</dbReference>
<dbReference type="Pfam" id="PF13541">
    <property type="entry name" value="ChlI"/>
    <property type="match status" value="1"/>
</dbReference>
<keyword evidence="7 11" id="KW-0067">ATP-binding</keyword>
<evidence type="ECO:0000313" key="16">
    <source>
        <dbReference type="Proteomes" id="UP000029227"/>
    </source>
</evidence>
<comment type="caution">
    <text evidence="15">The sequence shown here is derived from an EMBL/GenBank/DDBJ whole genome shotgun (WGS) entry which is preliminary data.</text>
</comment>
<evidence type="ECO:0000256" key="7">
    <source>
        <dbReference type="ARBA" id="ARBA00022840"/>
    </source>
</evidence>
<dbReference type="GO" id="GO:0140664">
    <property type="term" value="F:ATP-dependent DNA damage sensor activity"/>
    <property type="evidence" value="ECO:0007669"/>
    <property type="project" value="InterPro"/>
</dbReference>
<evidence type="ECO:0000256" key="13">
    <source>
        <dbReference type="RuleBase" id="RU003555"/>
    </source>
</evidence>
<dbReference type="SUPFAM" id="SSF54211">
    <property type="entry name" value="Ribosomal protein S5 domain 2-like"/>
    <property type="match status" value="1"/>
</dbReference>
<protein>
    <recommendedName>
        <fullName evidence="11 12">DNA repair protein RadA</fullName>
    </recommendedName>
</protein>
<dbReference type="GO" id="GO:0005829">
    <property type="term" value="C:cytosol"/>
    <property type="evidence" value="ECO:0007669"/>
    <property type="project" value="TreeGrafter"/>
</dbReference>
<dbReference type="InterPro" id="IPR041166">
    <property type="entry name" value="Rubredoxin_2"/>
</dbReference>
<keyword evidence="8 11" id="KW-0346">Stress response</keyword>
<dbReference type="GO" id="GO:0000725">
    <property type="term" value="P:recombinational repair"/>
    <property type="evidence" value="ECO:0007669"/>
    <property type="project" value="UniProtKB-UniRule"/>
</dbReference>
<keyword evidence="3 11" id="KW-0227">DNA damage</keyword>
<feature type="short sequence motif" description="RadA KNRFG motif" evidence="11">
    <location>
        <begin position="265"/>
        <end position="269"/>
    </location>
</feature>
<dbReference type="NCBIfam" id="TIGR00416">
    <property type="entry name" value="sms"/>
    <property type="match status" value="1"/>
</dbReference>
<evidence type="ECO:0000256" key="10">
    <source>
        <dbReference type="ARBA" id="ARBA00023204"/>
    </source>
</evidence>
<dbReference type="eggNOG" id="COG1066">
    <property type="taxonomic scope" value="Bacteria"/>
</dbReference>
<evidence type="ECO:0000256" key="3">
    <source>
        <dbReference type="ARBA" id="ARBA00022763"/>
    </source>
</evidence>
<dbReference type="GO" id="GO:0008270">
    <property type="term" value="F:zinc ion binding"/>
    <property type="evidence" value="ECO:0007669"/>
    <property type="project" value="UniProtKB-KW"/>
</dbReference>
<dbReference type="GO" id="GO:0003684">
    <property type="term" value="F:damaged DNA binding"/>
    <property type="evidence" value="ECO:0007669"/>
    <property type="project" value="InterPro"/>
</dbReference>
<evidence type="ECO:0000256" key="9">
    <source>
        <dbReference type="ARBA" id="ARBA00023125"/>
    </source>
</evidence>
<dbReference type="InterPro" id="IPR027417">
    <property type="entry name" value="P-loop_NTPase"/>
</dbReference>
<evidence type="ECO:0000256" key="6">
    <source>
        <dbReference type="ARBA" id="ARBA00022833"/>
    </source>
</evidence>
<organism evidence="15 16">
    <name type="scientific">Photobacterium aphoticum</name>
    <dbReference type="NCBI Taxonomy" id="754436"/>
    <lineage>
        <taxon>Bacteria</taxon>
        <taxon>Pseudomonadati</taxon>
        <taxon>Pseudomonadota</taxon>
        <taxon>Gammaproteobacteria</taxon>
        <taxon>Vibrionales</taxon>
        <taxon>Vibrionaceae</taxon>
        <taxon>Photobacterium</taxon>
    </lineage>
</organism>
<dbReference type="Pfam" id="PF13481">
    <property type="entry name" value="AAA_25"/>
    <property type="match status" value="1"/>
</dbReference>
<dbReference type="AlphaFoldDB" id="A0A090QV01"/>
<keyword evidence="6 13" id="KW-0862">Zinc</keyword>